<dbReference type="Proteomes" id="UP001652622">
    <property type="component" value="Unplaced"/>
</dbReference>
<organism evidence="11 12">
    <name type="scientific">Pantherophis guttatus</name>
    <name type="common">Corn snake</name>
    <name type="synonym">Elaphe guttata</name>
    <dbReference type="NCBI Taxonomy" id="94885"/>
    <lineage>
        <taxon>Eukaryota</taxon>
        <taxon>Metazoa</taxon>
        <taxon>Chordata</taxon>
        <taxon>Craniata</taxon>
        <taxon>Vertebrata</taxon>
        <taxon>Euteleostomi</taxon>
        <taxon>Lepidosauria</taxon>
        <taxon>Squamata</taxon>
        <taxon>Bifurcata</taxon>
        <taxon>Unidentata</taxon>
        <taxon>Episquamata</taxon>
        <taxon>Toxicofera</taxon>
        <taxon>Serpentes</taxon>
        <taxon>Colubroidea</taxon>
        <taxon>Colubridae</taxon>
        <taxon>Colubrinae</taxon>
        <taxon>Pantherophis</taxon>
    </lineage>
</organism>
<evidence type="ECO:0000256" key="3">
    <source>
        <dbReference type="ARBA" id="ARBA00022525"/>
    </source>
</evidence>
<gene>
    <name evidence="12" type="primary">PLTP</name>
</gene>
<dbReference type="InParanoid" id="A0A6P9CJP3"/>
<evidence type="ECO:0000259" key="9">
    <source>
        <dbReference type="SMART" id="SM00328"/>
    </source>
</evidence>
<comment type="subcellular location">
    <subcellularLocation>
        <location evidence="1">Secreted</location>
    </subcellularLocation>
</comment>
<dbReference type="OrthoDB" id="8862579at2759"/>
<reference evidence="12" key="1">
    <citation type="submission" date="2025-08" db="UniProtKB">
        <authorList>
            <consortium name="RefSeq"/>
        </authorList>
    </citation>
    <scope>IDENTIFICATION</scope>
    <source>
        <tissue evidence="12">Blood</tissue>
    </source>
</reference>
<dbReference type="InterPro" id="IPR032942">
    <property type="entry name" value="BPI/LBP/Plunc"/>
</dbReference>
<dbReference type="OMA" id="TTGMRFF"/>
<dbReference type="GO" id="GO:0120017">
    <property type="term" value="F:ceramide transfer activity"/>
    <property type="evidence" value="ECO:0007669"/>
    <property type="project" value="TreeGrafter"/>
</dbReference>
<feature type="domain" description="Lipid-binding serum glycoprotein N-terminal" evidence="9">
    <location>
        <begin position="42"/>
        <end position="260"/>
    </location>
</feature>
<dbReference type="SMART" id="SM00328">
    <property type="entry name" value="BPI1"/>
    <property type="match status" value="1"/>
</dbReference>
<dbReference type="PIRSF" id="PIRSF002417">
    <property type="entry name" value="Lipid_binding_protein"/>
    <property type="match status" value="1"/>
</dbReference>
<dbReference type="GO" id="GO:0008289">
    <property type="term" value="F:lipid binding"/>
    <property type="evidence" value="ECO:0007669"/>
    <property type="project" value="InterPro"/>
</dbReference>
<evidence type="ECO:0000259" key="10">
    <source>
        <dbReference type="SMART" id="SM00329"/>
    </source>
</evidence>
<feature type="disulfide bond" evidence="7">
    <location>
        <begin position="163"/>
        <end position="202"/>
    </location>
</feature>
<dbReference type="FunFam" id="3.15.20.10:FF:000001">
    <property type="entry name" value="Phospholipid transfer protein"/>
    <property type="match status" value="1"/>
</dbReference>
<dbReference type="PANTHER" id="PTHR10504:SF16">
    <property type="entry name" value="PHOSPHOLIPID TRANSFER PROTEIN"/>
    <property type="match status" value="1"/>
</dbReference>
<feature type="chain" id="PRO_5028161132" evidence="8">
    <location>
        <begin position="35"/>
        <end position="505"/>
    </location>
</feature>
<keyword evidence="5 7" id="KW-1015">Disulfide bond</keyword>
<feature type="domain" description="Lipid-binding serum glycoprotein C-terminal" evidence="10">
    <location>
        <begin position="275"/>
        <end position="477"/>
    </location>
</feature>
<dbReference type="FunFam" id="3.15.10.10:FF:000001">
    <property type="entry name" value="phospholipid transfer protein-like"/>
    <property type="match status" value="1"/>
</dbReference>
<dbReference type="AlphaFoldDB" id="A0A6P9CJP3"/>
<dbReference type="SMART" id="SM00329">
    <property type="entry name" value="BPI2"/>
    <property type="match status" value="1"/>
</dbReference>
<keyword evidence="4 8" id="KW-0732">Signal</keyword>
<dbReference type="GO" id="GO:0035627">
    <property type="term" value="P:ceramide transport"/>
    <property type="evidence" value="ECO:0007669"/>
    <property type="project" value="TreeGrafter"/>
</dbReference>
<dbReference type="CDD" id="cd00025">
    <property type="entry name" value="BPI1"/>
    <property type="match status" value="1"/>
</dbReference>
<dbReference type="Pfam" id="PF02886">
    <property type="entry name" value="LBP_BPI_CETP_C"/>
    <property type="match status" value="1"/>
</dbReference>
<evidence type="ECO:0000256" key="2">
    <source>
        <dbReference type="ARBA" id="ARBA00007292"/>
    </source>
</evidence>
<evidence type="ECO:0000256" key="1">
    <source>
        <dbReference type="ARBA" id="ARBA00004613"/>
    </source>
</evidence>
<dbReference type="KEGG" id="pgut:117669607"/>
<proteinExistence type="inferred from homology"/>
<feature type="signal peptide" evidence="8">
    <location>
        <begin position="1"/>
        <end position="34"/>
    </location>
</feature>
<dbReference type="InterPro" id="IPR001124">
    <property type="entry name" value="Lipid-bd_serum_glycop_C"/>
</dbReference>
<dbReference type="FunCoup" id="A0A6P9CJP3">
    <property type="interactions" value="14"/>
</dbReference>
<evidence type="ECO:0000313" key="12">
    <source>
        <dbReference type="RefSeq" id="XP_034280060.1"/>
    </source>
</evidence>
<name>A0A6P9CJP3_PANGU</name>
<evidence type="ECO:0000256" key="6">
    <source>
        <dbReference type="ARBA" id="ARBA00023180"/>
    </source>
</evidence>
<dbReference type="GeneID" id="117669607"/>
<keyword evidence="6" id="KW-0325">Glycoprotein</keyword>
<evidence type="ECO:0000256" key="8">
    <source>
        <dbReference type="SAM" id="SignalP"/>
    </source>
</evidence>
<keyword evidence="3" id="KW-0964">Secreted</keyword>
<dbReference type="SUPFAM" id="SSF55394">
    <property type="entry name" value="Bactericidal permeability-increasing protein, BPI"/>
    <property type="match status" value="2"/>
</dbReference>
<accession>A0A6P9CJP3</accession>
<dbReference type="GO" id="GO:1904121">
    <property type="term" value="F:phosphatidylethanolamine transfer activity"/>
    <property type="evidence" value="ECO:0007669"/>
    <property type="project" value="TreeGrafter"/>
</dbReference>
<evidence type="ECO:0000256" key="7">
    <source>
        <dbReference type="PIRSR" id="PIRSR002417-50"/>
    </source>
</evidence>
<dbReference type="GO" id="GO:0005615">
    <property type="term" value="C:extracellular space"/>
    <property type="evidence" value="ECO:0007669"/>
    <property type="project" value="InterPro"/>
</dbReference>
<evidence type="ECO:0000256" key="5">
    <source>
        <dbReference type="ARBA" id="ARBA00023157"/>
    </source>
</evidence>
<evidence type="ECO:0000313" key="11">
    <source>
        <dbReference type="Proteomes" id="UP001652622"/>
    </source>
</evidence>
<sequence length="505" mass="56568">MKRPKDAGCEERAAMPLHCLLFLLTWLGTASVAAHTPACKMRITDKGLALVKQEGLRFVEQELESISIPDLHGKQGKFHYNISSVKVTHLQLNFSELHFQPEQDLAFRINNGSIGVRFRRQLLYWFFYDIGSIKTWAEGVNIHTLLRLSRDQGGRLKIANMSCNASIARMHAGFSGTLRKVYEFVAILLTTGMRYLISQQICPALNHAGLVLLNSLLDTVPVRNPVDEYVGSDYSLLNDPHVTPENIDLDFKGMFFPLQNENETLPNLAPEPLLRETERMVYMGLSEYFFDSALFSYYRAGVLNMEFAGDEVPKDLQVLLRASFFGSIMLLNPDVVDAPLILKLQVTEAPRCTIRSSGTSVSVSALLNIFLAPLNQPPILLSSLTMESRLSAKVVLHHKALQVQLDLRRFRIYSNQSAFESLALLPLQAPLKTLLQMTIMPFINEKTTKGVRIPLPEGMDFTKEAVRSHLGYLTIGADLHFTKGLREVIEKLRATPGPSLASRAA</sequence>
<comment type="similarity">
    <text evidence="2">Belongs to the BPI/LBP/Plunc superfamily. BPI/LBP family.</text>
</comment>
<dbReference type="InterPro" id="IPR030675">
    <property type="entry name" value="BPI/LBP"/>
</dbReference>
<dbReference type="InterPro" id="IPR017943">
    <property type="entry name" value="Bactericidal_perm-incr_a/b_dom"/>
</dbReference>
<dbReference type="PROSITE" id="PS00400">
    <property type="entry name" value="LBP_BPI_CETP"/>
    <property type="match status" value="1"/>
</dbReference>
<dbReference type="RefSeq" id="XP_034280060.1">
    <property type="nucleotide sequence ID" value="XM_034424169.2"/>
</dbReference>
<dbReference type="Gene3D" id="3.15.10.10">
    <property type="entry name" value="Bactericidal permeability-increasing protein, domain 1"/>
    <property type="match status" value="1"/>
</dbReference>
<keyword evidence="11" id="KW-1185">Reference proteome</keyword>
<protein>
    <submittedName>
        <fullName evidence="12">Phospholipid transfer protein isoform X1</fullName>
    </submittedName>
</protein>
<dbReference type="CTD" id="5360"/>
<dbReference type="Gene3D" id="3.15.20.10">
    <property type="entry name" value="Bactericidal permeability-increasing protein, domain 2"/>
    <property type="match status" value="1"/>
</dbReference>
<dbReference type="GO" id="GO:0034375">
    <property type="term" value="P:high-density lipoprotein particle remodeling"/>
    <property type="evidence" value="ECO:0007669"/>
    <property type="project" value="TreeGrafter"/>
</dbReference>
<dbReference type="GO" id="GO:1990050">
    <property type="term" value="F:phosphatidic acid transfer activity"/>
    <property type="evidence" value="ECO:0007669"/>
    <property type="project" value="TreeGrafter"/>
</dbReference>
<dbReference type="Pfam" id="PF01273">
    <property type="entry name" value="LBP_BPI_CETP"/>
    <property type="match status" value="1"/>
</dbReference>
<dbReference type="InterPro" id="IPR017954">
    <property type="entry name" value="Lipid-bd_serum_glycop_CS"/>
</dbReference>
<dbReference type="InterPro" id="IPR017942">
    <property type="entry name" value="Lipid-bd_serum_glycop_N"/>
</dbReference>
<evidence type="ECO:0000256" key="4">
    <source>
        <dbReference type="ARBA" id="ARBA00022729"/>
    </source>
</evidence>
<dbReference type="PANTHER" id="PTHR10504">
    <property type="entry name" value="BACTERICIDAL PERMEABILITY-INCREASING BPI PROTEIN-RELATED"/>
    <property type="match status" value="1"/>
</dbReference>